<reference evidence="1 2" key="1">
    <citation type="submission" date="2008-12" db="EMBL/GenBank/DDBJ databases">
        <authorList>
            <person name="Fulton L."/>
            <person name="Clifton S."/>
            <person name="Fulton B."/>
            <person name="Xu J."/>
            <person name="Minx P."/>
            <person name="Pepin K.H."/>
            <person name="Johnson M."/>
            <person name="Bhonagiri V."/>
            <person name="Nash W.E."/>
            <person name="Mardis E.R."/>
            <person name="Wilson R.K."/>
        </authorList>
    </citation>
    <scope>NUCLEOTIDE SEQUENCE [LARGE SCALE GENOMIC DNA]</scope>
    <source>
        <strain evidence="1 2">DSM 18228</strain>
    </source>
</reference>
<organism evidence="1 2">
    <name type="scientific">Phocaeicola coprophilus DSM 18228 = JCM 13818</name>
    <dbReference type="NCBI Taxonomy" id="547042"/>
    <lineage>
        <taxon>Bacteria</taxon>
        <taxon>Pseudomonadati</taxon>
        <taxon>Bacteroidota</taxon>
        <taxon>Bacteroidia</taxon>
        <taxon>Bacteroidales</taxon>
        <taxon>Bacteroidaceae</taxon>
        <taxon>Phocaeicola</taxon>
    </lineage>
</organism>
<evidence type="ECO:0000313" key="1">
    <source>
        <dbReference type="EMBL" id="EEF76118.1"/>
    </source>
</evidence>
<proteinExistence type="predicted"/>
<keyword evidence="2" id="KW-1185">Reference proteome</keyword>
<gene>
    <name evidence="1" type="ORF">BACCOPRO_01615</name>
</gene>
<dbReference type="AlphaFoldDB" id="S0F714"/>
<evidence type="ECO:0000313" key="2">
    <source>
        <dbReference type="Proteomes" id="UP000014073"/>
    </source>
</evidence>
<protein>
    <submittedName>
        <fullName evidence="1">Uncharacterized protein</fullName>
    </submittedName>
</protein>
<accession>S0F714</accession>
<comment type="caution">
    <text evidence="1">The sequence shown here is derived from an EMBL/GenBank/DDBJ whole genome shotgun (WGS) entry which is preliminary data.</text>
</comment>
<dbReference type="Proteomes" id="UP000014073">
    <property type="component" value="Unassembled WGS sequence"/>
</dbReference>
<name>S0F714_9BACT</name>
<sequence>MIFYARRLTSSPAKDGAKNTLSAGRKGRFFSNTLKAGLDRTKRRQSNFAEKINRFGIDDTNRQRV</sequence>
<dbReference type="HOGENOM" id="CLU_2840531_0_0_10"/>
<dbReference type="STRING" id="547042.BACCOPRO_01615"/>
<dbReference type="EMBL" id="ACBW01000115">
    <property type="protein sequence ID" value="EEF76118.1"/>
    <property type="molecule type" value="Genomic_DNA"/>
</dbReference>